<dbReference type="InterPro" id="IPR020845">
    <property type="entry name" value="AMP-binding_CS"/>
</dbReference>
<dbReference type="STRING" id="569365.A0A0D2BDX0"/>
<feature type="domain" description="AMP-dependent synthetase/ligase" evidence="1">
    <location>
        <begin position="46"/>
        <end position="402"/>
    </location>
</feature>
<dbReference type="VEuPathDB" id="FungiDB:PV07_02386"/>
<evidence type="ECO:0000313" key="2">
    <source>
        <dbReference type="EMBL" id="KIW35702.1"/>
    </source>
</evidence>
<dbReference type="Proteomes" id="UP000054466">
    <property type="component" value="Unassembled WGS sequence"/>
</dbReference>
<dbReference type="InterPro" id="IPR045851">
    <property type="entry name" value="AMP-bd_C_sf"/>
</dbReference>
<dbReference type="GeneID" id="27341580"/>
<reference evidence="2 3" key="1">
    <citation type="submission" date="2015-01" db="EMBL/GenBank/DDBJ databases">
        <title>The Genome Sequence of Cladophialophora immunda CBS83496.</title>
        <authorList>
            <consortium name="The Broad Institute Genomics Platform"/>
            <person name="Cuomo C."/>
            <person name="de Hoog S."/>
            <person name="Gorbushina A."/>
            <person name="Stielow B."/>
            <person name="Teixiera M."/>
            <person name="Abouelleil A."/>
            <person name="Chapman S.B."/>
            <person name="Priest M."/>
            <person name="Young S.K."/>
            <person name="Wortman J."/>
            <person name="Nusbaum C."/>
            <person name="Birren B."/>
        </authorList>
    </citation>
    <scope>NUCLEOTIDE SEQUENCE [LARGE SCALE GENOMIC DNA]</scope>
    <source>
        <strain evidence="2 3">CBS 83496</strain>
    </source>
</reference>
<proteinExistence type="predicted"/>
<dbReference type="GO" id="GO:0016405">
    <property type="term" value="F:CoA-ligase activity"/>
    <property type="evidence" value="ECO:0007669"/>
    <property type="project" value="TreeGrafter"/>
</dbReference>
<dbReference type="AlphaFoldDB" id="A0A0D2BDX0"/>
<organism evidence="2 3">
    <name type="scientific">Cladophialophora immunda</name>
    <dbReference type="NCBI Taxonomy" id="569365"/>
    <lineage>
        <taxon>Eukaryota</taxon>
        <taxon>Fungi</taxon>
        <taxon>Dikarya</taxon>
        <taxon>Ascomycota</taxon>
        <taxon>Pezizomycotina</taxon>
        <taxon>Eurotiomycetes</taxon>
        <taxon>Chaetothyriomycetidae</taxon>
        <taxon>Chaetothyriales</taxon>
        <taxon>Herpotrichiellaceae</taxon>
        <taxon>Cladophialophora</taxon>
    </lineage>
</organism>
<dbReference type="Gene3D" id="3.40.50.12780">
    <property type="entry name" value="N-terminal domain of ligase-like"/>
    <property type="match status" value="1"/>
</dbReference>
<dbReference type="InterPro" id="IPR000873">
    <property type="entry name" value="AMP-dep_synth/lig_dom"/>
</dbReference>
<dbReference type="PANTHER" id="PTHR24096:SF194">
    <property type="entry name" value="AMP-DEPENDENT SYNTHETASE_LIGASE DOMAIN-CONTAINING PROTEIN"/>
    <property type="match status" value="1"/>
</dbReference>
<keyword evidence="3" id="KW-1185">Reference proteome</keyword>
<gene>
    <name evidence="2" type="ORF">PV07_02386</name>
</gene>
<dbReference type="RefSeq" id="XP_016255918.1">
    <property type="nucleotide sequence ID" value="XM_016388990.1"/>
</dbReference>
<dbReference type="PANTHER" id="PTHR24096">
    <property type="entry name" value="LONG-CHAIN-FATTY-ACID--COA LIGASE"/>
    <property type="match status" value="1"/>
</dbReference>
<dbReference type="InterPro" id="IPR042099">
    <property type="entry name" value="ANL_N_sf"/>
</dbReference>
<accession>A0A0D2BDX0</accession>
<dbReference type="OrthoDB" id="6509636at2759"/>
<dbReference type="Gene3D" id="3.30.300.30">
    <property type="match status" value="1"/>
</dbReference>
<dbReference type="Pfam" id="PF00501">
    <property type="entry name" value="AMP-binding"/>
    <property type="match status" value="1"/>
</dbReference>
<name>A0A0D2BDX0_9EURO</name>
<dbReference type="SUPFAM" id="SSF56801">
    <property type="entry name" value="Acetyl-CoA synthetase-like"/>
    <property type="match status" value="1"/>
</dbReference>
<protein>
    <recommendedName>
        <fullName evidence="1">AMP-dependent synthetase/ligase domain-containing protein</fullName>
    </recommendedName>
</protein>
<dbReference type="PROSITE" id="PS00455">
    <property type="entry name" value="AMP_BINDING"/>
    <property type="match status" value="1"/>
</dbReference>
<evidence type="ECO:0000313" key="3">
    <source>
        <dbReference type="Proteomes" id="UP000054466"/>
    </source>
</evidence>
<dbReference type="EMBL" id="KN847040">
    <property type="protein sequence ID" value="KIW35702.1"/>
    <property type="molecule type" value="Genomic_DNA"/>
</dbReference>
<evidence type="ECO:0000259" key="1">
    <source>
        <dbReference type="Pfam" id="PF00501"/>
    </source>
</evidence>
<dbReference type="HOGENOM" id="CLU_000022_59_2_1"/>
<sequence length="474" mass="52765">MVIRSPLPDLEIPRLGLLDYIFPNIPDSDPSSRLDDESPIWIDAEDSSHTISRRQAVDWTQRLGSYLSGRGVKQGDVCLTLSQNHIFMPIAFYAIVGCGAAFSGLNPDYTVPELAYQIKKTRAKIILVEPESAQAGAAATLQAGLTEDILVLFSDRHYGPTHGIPDWRDLVPSIAKGWAWLNLTPSESISTTAVINFSSGTTGLPKGVCVSHRNLIANVEQTQATLGFSPSERWLVFLPMFHAYGQIYTFMFAPRLGIRTYIMRRFKFIDYLNAIQKYRINRLHSIPPVLLLFAKRPEVGDFDLSSVENILCVSAPLSTELQTSVHERLQRRARVAQGWGMTEATCAATLIPRSWIDHVGTVGVLIPNMEAKLIGEDDTEVVSPGVKREIHLRGPNVALGYFENQEATRDTFDDAGWLRTGDIAHFDENSYFRIVDRRKELIKVNAFQVSPAELEAVLLKNEDIADATVIGIKS</sequence>